<reference evidence="3" key="1">
    <citation type="journal article" date="2019" name="Int. J. Syst. Evol. Microbiol.">
        <title>The Global Catalogue of Microorganisms (GCM) 10K type strain sequencing project: providing services to taxonomists for standard genome sequencing and annotation.</title>
        <authorList>
            <consortium name="The Broad Institute Genomics Platform"/>
            <consortium name="The Broad Institute Genome Sequencing Center for Infectious Disease"/>
            <person name="Wu L."/>
            <person name="Ma J."/>
        </authorList>
    </citation>
    <scope>NUCLEOTIDE SEQUENCE [LARGE SCALE GENOMIC DNA]</scope>
    <source>
        <strain evidence="3">KCTC 33849</strain>
    </source>
</reference>
<evidence type="ECO:0000313" key="2">
    <source>
        <dbReference type="EMBL" id="MFD2700583.1"/>
    </source>
</evidence>
<dbReference type="CDD" id="cd00761">
    <property type="entry name" value="Glyco_tranf_GTA_type"/>
    <property type="match status" value="1"/>
</dbReference>
<keyword evidence="2" id="KW-0328">Glycosyltransferase</keyword>
<sequence>MASIIACTMRPECMDNIFSNYERQEWPNKEMIIILNNSKMSLKKWRKKAKKYKNVRVYKLPDKYTLGKCLNWAIARAKGTFIAKFDDDDYYGAHYMKESLLALKAKKAPIVGKHSTYLYFEEKKALMVYRPGKENVEGSRIKGGTLFFRKKVWKEIKFPENTIGGSDAKWLKACYEKGYRVYCVSKENYVCIRRKDIQTHTQKKETEDYMKQCELIAYTEDFIQPTTVYFSDDGTRLKTNSMKPSPRLMW</sequence>
<keyword evidence="2" id="KW-0808">Transferase</keyword>
<dbReference type="GO" id="GO:0016757">
    <property type="term" value="F:glycosyltransferase activity"/>
    <property type="evidence" value="ECO:0007669"/>
    <property type="project" value="UniProtKB-KW"/>
</dbReference>
<accession>A0ABW5SMU8</accession>
<name>A0ABW5SMU8_9BACL</name>
<gene>
    <name evidence="2" type="ORF">ACFSVM_08875</name>
</gene>
<dbReference type="InterPro" id="IPR029044">
    <property type="entry name" value="Nucleotide-diphossugar_trans"/>
</dbReference>
<dbReference type="Gene3D" id="3.90.550.10">
    <property type="entry name" value="Spore Coat Polysaccharide Biosynthesis Protein SpsA, Chain A"/>
    <property type="match status" value="1"/>
</dbReference>
<evidence type="ECO:0000259" key="1">
    <source>
        <dbReference type="Pfam" id="PF00535"/>
    </source>
</evidence>
<dbReference type="EC" id="2.4.-.-" evidence="2"/>
<dbReference type="RefSeq" id="WP_379261531.1">
    <property type="nucleotide sequence ID" value="NZ_JBHUMJ010000002.1"/>
</dbReference>
<dbReference type="Proteomes" id="UP001597540">
    <property type="component" value="Unassembled WGS sequence"/>
</dbReference>
<feature type="domain" description="Glycosyltransferase 2-like" evidence="1">
    <location>
        <begin position="5"/>
        <end position="105"/>
    </location>
</feature>
<dbReference type="InterPro" id="IPR001173">
    <property type="entry name" value="Glyco_trans_2-like"/>
</dbReference>
<keyword evidence="3" id="KW-1185">Reference proteome</keyword>
<dbReference type="EMBL" id="JBHUMJ010000002">
    <property type="protein sequence ID" value="MFD2700583.1"/>
    <property type="molecule type" value="Genomic_DNA"/>
</dbReference>
<evidence type="ECO:0000313" key="3">
    <source>
        <dbReference type="Proteomes" id="UP001597540"/>
    </source>
</evidence>
<dbReference type="SUPFAM" id="SSF53448">
    <property type="entry name" value="Nucleotide-diphospho-sugar transferases"/>
    <property type="match status" value="1"/>
</dbReference>
<protein>
    <submittedName>
        <fullName evidence="2">Glycosyltransferase</fullName>
        <ecNumber evidence="2">2.4.-.-</ecNumber>
    </submittedName>
</protein>
<comment type="caution">
    <text evidence="2">The sequence shown here is derived from an EMBL/GenBank/DDBJ whole genome shotgun (WGS) entry which is preliminary data.</text>
</comment>
<dbReference type="Pfam" id="PF00535">
    <property type="entry name" value="Glycos_transf_2"/>
    <property type="match status" value="1"/>
</dbReference>
<proteinExistence type="predicted"/>
<organism evidence="2 3">
    <name type="scientific">Paenibacillus shunpengii</name>
    <dbReference type="NCBI Taxonomy" id="2054424"/>
    <lineage>
        <taxon>Bacteria</taxon>
        <taxon>Bacillati</taxon>
        <taxon>Bacillota</taxon>
        <taxon>Bacilli</taxon>
        <taxon>Bacillales</taxon>
        <taxon>Paenibacillaceae</taxon>
        <taxon>Paenibacillus</taxon>
    </lineage>
</organism>